<evidence type="ECO:0000259" key="1">
    <source>
        <dbReference type="Pfam" id="PF07929"/>
    </source>
</evidence>
<proteinExistence type="predicted"/>
<sequence length="361" mass="39802">MIRPPATTSSRPCTAASPVPCDGAVLPLTGMARSTRAHARRSQPVTYQVRVDLDDAKPPIWRRLLLSSELMLDELHAVLQQAMGWTDSHLHQFLFGENKMDRFAEQFHMKFMLDEGADGVLENQVRLDELLAEPTDRLFYRYDFGDGWDHTLVVEQVLSRTGDEPPALCIGGARACPPEDCGGIWGYLDLLQDPTSAPGGAVPDGFDPTYFSVEETNACLRDLAALPVPNPEGGDRHFQPAATAVGWLLNRVGAQGIRLTAAGYLPPAVVTAAMDELRWRDQWIGTCTREDTTAPVFDLRETAAQLRLLRRYRGQLLLTKKGAALRDDPESLRRYLAASLPTPPWWASGRYAPDTGPAAPS</sequence>
<dbReference type="SUPFAM" id="SSF159941">
    <property type="entry name" value="MM3350-like"/>
    <property type="match status" value="1"/>
</dbReference>
<dbReference type="Pfam" id="PF07929">
    <property type="entry name" value="PRiA4_ORF3"/>
    <property type="match status" value="1"/>
</dbReference>
<feature type="domain" description="Plasmid pRiA4b Orf3-like" evidence="1">
    <location>
        <begin position="46"/>
        <end position="193"/>
    </location>
</feature>
<evidence type="ECO:0000313" key="3">
    <source>
        <dbReference type="Proteomes" id="UP000183407"/>
    </source>
</evidence>
<dbReference type="Proteomes" id="UP000183407">
    <property type="component" value="Unassembled WGS sequence"/>
</dbReference>
<reference evidence="3" key="1">
    <citation type="submission" date="2016-10" db="EMBL/GenBank/DDBJ databases">
        <authorList>
            <person name="Varghese N."/>
        </authorList>
    </citation>
    <scope>NUCLEOTIDE SEQUENCE [LARGE SCALE GENOMIC DNA]</scope>
    <source>
        <strain evidence="3">DSM 44719</strain>
    </source>
</reference>
<name>A0A1H4TKD7_RHOJO</name>
<dbReference type="InterPro" id="IPR024047">
    <property type="entry name" value="MM3350-like_sf"/>
</dbReference>
<accession>A0A1H4TKD7</accession>
<dbReference type="EMBL" id="FNTL01000004">
    <property type="protein sequence ID" value="SEC56915.1"/>
    <property type="molecule type" value="Genomic_DNA"/>
</dbReference>
<dbReference type="Gene3D" id="3.10.290.30">
    <property type="entry name" value="MM3350-like"/>
    <property type="match status" value="1"/>
</dbReference>
<dbReference type="PANTHER" id="PTHR41878">
    <property type="entry name" value="LEXA REPRESSOR-RELATED"/>
    <property type="match status" value="1"/>
</dbReference>
<organism evidence="2 3">
    <name type="scientific">Rhodococcus jostii</name>
    <dbReference type="NCBI Taxonomy" id="132919"/>
    <lineage>
        <taxon>Bacteria</taxon>
        <taxon>Bacillati</taxon>
        <taxon>Actinomycetota</taxon>
        <taxon>Actinomycetes</taxon>
        <taxon>Mycobacteriales</taxon>
        <taxon>Nocardiaceae</taxon>
        <taxon>Rhodococcus</taxon>
    </lineage>
</organism>
<dbReference type="AlphaFoldDB" id="A0A1H4TKD7"/>
<protein>
    <submittedName>
        <fullName evidence="2">PRiA4b ORF-3-like protein</fullName>
    </submittedName>
</protein>
<gene>
    <name evidence="2" type="ORF">SAMN04490220_1977</name>
</gene>
<dbReference type="PANTHER" id="PTHR41878:SF1">
    <property type="entry name" value="TNPR PROTEIN"/>
    <property type="match status" value="1"/>
</dbReference>
<dbReference type="InterPro" id="IPR012912">
    <property type="entry name" value="Plasmid_pRiA4b_Orf3-like"/>
</dbReference>
<evidence type="ECO:0000313" key="2">
    <source>
        <dbReference type="EMBL" id="SEC56915.1"/>
    </source>
</evidence>